<evidence type="ECO:0000256" key="1">
    <source>
        <dbReference type="SAM" id="Phobius"/>
    </source>
</evidence>
<keyword evidence="1" id="KW-1133">Transmembrane helix</keyword>
<gene>
    <name evidence="3" type="primary">fhaB</name>
    <name evidence="3" type="ORF">Hgul01_00176</name>
</gene>
<dbReference type="Pfam" id="PF00498">
    <property type="entry name" value="FHA"/>
    <property type="match status" value="1"/>
</dbReference>
<dbReference type="CDD" id="cd00060">
    <property type="entry name" value="FHA"/>
    <property type="match status" value="1"/>
</dbReference>
<feature type="transmembrane region" description="Helical" evidence="1">
    <location>
        <begin position="12"/>
        <end position="30"/>
    </location>
</feature>
<keyword evidence="1" id="KW-0472">Membrane</keyword>
<organism evidence="3 4">
    <name type="scientific">Herpetosiphon gulosus</name>
    <dbReference type="NCBI Taxonomy" id="1973496"/>
    <lineage>
        <taxon>Bacteria</taxon>
        <taxon>Bacillati</taxon>
        <taxon>Chloroflexota</taxon>
        <taxon>Chloroflexia</taxon>
        <taxon>Herpetosiphonales</taxon>
        <taxon>Herpetosiphonaceae</taxon>
        <taxon>Herpetosiphon</taxon>
    </lineage>
</organism>
<dbReference type="Gene3D" id="2.60.200.20">
    <property type="match status" value="1"/>
</dbReference>
<comment type="caution">
    <text evidence="3">The sequence shown here is derived from an EMBL/GenBank/DDBJ whole genome shotgun (WGS) entry which is preliminary data.</text>
</comment>
<keyword evidence="4" id="KW-1185">Reference proteome</keyword>
<dbReference type="EMBL" id="BAABRU010000001">
    <property type="protein sequence ID" value="GAA5526404.1"/>
    <property type="molecule type" value="Genomic_DNA"/>
</dbReference>
<protein>
    <submittedName>
        <fullName evidence="3">FHA domain-containing protein FhaB</fullName>
    </submittedName>
</protein>
<name>A0ABP9WTI8_9CHLR</name>
<dbReference type="InterPro" id="IPR050923">
    <property type="entry name" value="Cell_Proc_Reg/RNA_Proc"/>
</dbReference>
<dbReference type="RefSeq" id="WP_345720051.1">
    <property type="nucleotide sequence ID" value="NZ_BAABRU010000001.1"/>
</dbReference>
<dbReference type="SUPFAM" id="SSF49879">
    <property type="entry name" value="SMAD/FHA domain"/>
    <property type="match status" value="1"/>
</dbReference>
<dbReference type="InterPro" id="IPR000253">
    <property type="entry name" value="FHA_dom"/>
</dbReference>
<evidence type="ECO:0000313" key="3">
    <source>
        <dbReference type="EMBL" id="GAA5526404.1"/>
    </source>
</evidence>
<dbReference type="InterPro" id="IPR008984">
    <property type="entry name" value="SMAD_FHA_dom_sf"/>
</dbReference>
<reference evidence="3 4" key="1">
    <citation type="submission" date="2024-02" db="EMBL/GenBank/DDBJ databases">
        <title>Herpetosiphon gulosus NBRC 112829.</title>
        <authorList>
            <person name="Ichikawa N."/>
            <person name="Katano-Makiyama Y."/>
            <person name="Hidaka K."/>
        </authorList>
    </citation>
    <scope>NUCLEOTIDE SEQUENCE [LARGE SCALE GENOMIC DNA]</scope>
    <source>
        <strain evidence="3 4">NBRC 112829</strain>
    </source>
</reference>
<dbReference type="Proteomes" id="UP001428290">
    <property type="component" value="Unassembled WGS sequence"/>
</dbReference>
<accession>A0ABP9WTI8</accession>
<dbReference type="SMART" id="SM00240">
    <property type="entry name" value="FHA"/>
    <property type="match status" value="1"/>
</dbReference>
<keyword evidence="1" id="KW-0812">Transmembrane</keyword>
<feature type="domain" description="FHA" evidence="2">
    <location>
        <begin position="86"/>
        <end position="135"/>
    </location>
</feature>
<sequence length="158" mass="17502">MGQSITSATLDFVILLLRISVIFFLYFFLYQVVRVIRRELQVVGTGTGGVGVLAGAAQNLYGKLIVMSSGDTGLQRGYAFELGAVNMIGRRPDSDVALNDSFLSSEHALLEWRGDSWWLEDQRSTNGTFINDIEVADPTPIVYGDIIRIGRIELKLSR</sequence>
<evidence type="ECO:0000259" key="2">
    <source>
        <dbReference type="PROSITE" id="PS50006"/>
    </source>
</evidence>
<dbReference type="PANTHER" id="PTHR23308">
    <property type="entry name" value="NUCLEAR INHIBITOR OF PROTEIN PHOSPHATASE-1"/>
    <property type="match status" value="1"/>
</dbReference>
<evidence type="ECO:0000313" key="4">
    <source>
        <dbReference type="Proteomes" id="UP001428290"/>
    </source>
</evidence>
<dbReference type="PROSITE" id="PS50006">
    <property type="entry name" value="FHA_DOMAIN"/>
    <property type="match status" value="1"/>
</dbReference>
<proteinExistence type="predicted"/>